<evidence type="ECO:0000313" key="3">
    <source>
        <dbReference type="Proteomes" id="UP000693672"/>
    </source>
</evidence>
<proteinExistence type="predicted"/>
<evidence type="ECO:0000313" key="2">
    <source>
        <dbReference type="EMBL" id="CAG7597642.1"/>
    </source>
</evidence>
<gene>
    <name evidence="2" type="ORF">PAESOLCIP111_00163</name>
</gene>
<feature type="chain" id="PRO_5037184154" evidence="1">
    <location>
        <begin position="26"/>
        <end position="97"/>
    </location>
</feature>
<feature type="signal peptide" evidence="1">
    <location>
        <begin position="1"/>
        <end position="25"/>
    </location>
</feature>
<accession>A0A916JSK9</accession>
<keyword evidence="1" id="KW-0732">Signal</keyword>
<comment type="caution">
    <text evidence="2">The sequence shown here is derived from an EMBL/GenBank/DDBJ whole genome shotgun (WGS) entry which is preliminary data.</text>
</comment>
<organism evidence="2 3">
    <name type="scientific">Paenibacillus solanacearum</name>
    <dbReference type="NCBI Taxonomy" id="2048548"/>
    <lineage>
        <taxon>Bacteria</taxon>
        <taxon>Bacillati</taxon>
        <taxon>Bacillota</taxon>
        <taxon>Bacilli</taxon>
        <taxon>Bacillales</taxon>
        <taxon>Paenibacillaceae</taxon>
        <taxon>Paenibacillus</taxon>
    </lineage>
</organism>
<dbReference type="AlphaFoldDB" id="A0A916JSK9"/>
<sequence>MKAIKTKLGVLVACSCLLLPNAVSAATASATATDKAKDLPTYSNAVAQTKVNGISVPGIYIVTKDSRVALVPGGIGLVVVHKDIKLPAGSLYLSEIK</sequence>
<dbReference type="Proteomes" id="UP000693672">
    <property type="component" value="Unassembled WGS sequence"/>
</dbReference>
<reference evidence="2" key="1">
    <citation type="submission" date="2021-06" db="EMBL/GenBank/DDBJ databases">
        <authorList>
            <person name="Criscuolo A."/>
        </authorList>
    </citation>
    <scope>NUCLEOTIDE SEQUENCE</scope>
    <source>
        <strain evidence="2">CIP111600</strain>
    </source>
</reference>
<dbReference type="RefSeq" id="WP_218089995.1">
    <property type="nucleotide sequence ID" value="NZ_CAJVAS010000001.1"/>
</dbReference>
<name>A0A916JSK9_9BACL</name>
<keyword evidence="3" id="KW-1185">Reference proteome</keyword>
<dbReference type="EMBL" id="CAJVAS010000001">
    <property type="protein sequence ID" value="CAG7597642.1"/>
    <property type="molecule type" value="Genomic_DNA"/>
</dbReference>
<protein>
    <submittedName>
        <fullName evidence="2">Uncharacterized protein</fullName>
    </submittedName>
</protein>
<evidence type="ECO:0000256" key="1">
    <source>
        <dbReference type="SAM" id="SignalP"/>
    </source>
</evidence>